<dbReference type="Proteomes" id="UP000324800">
    <property type="component" value="Unassembled WGS sequence"/>
</dbReference>
<keyword evidence="4 6" id="KW-0472">Membrane</keyword>
<evidence type="ECO:0000256" key="4">
    <source>
        <dbReference type="ARBA" id="ARBA00023136"/>
    </source>
</evidence>
<evidence type="ECO:0000256" key="2">
    <source>
        <dbReference type="ARBA" id="ARBA00022692"/>
    </source>
</evidence>
<feature type="region of interest" description="Disordered" evidence="5">
    <location>
        <begin position="117"/>
        <end position="152"/>
    </location>
</feature>
<accession>A0A5J4UUQ6</accession>
<dbReference type="Pfam" id="PF04193">
    <property type="entry name" value="PQ-loop"/>
    <property type="match status" value="1"/>
</dbReference>
<sequence length="152" mass="17266">MLGNPQKYSLFGFAAFPLIPLTLGILVPKSKSITSLIKPFFSFQSHIQQLLLSWKNKSTKGLSKLGLLLQMTCGLLGLISVSLSYRVGSKATFIIFGLSFAQPLSLLVLNLYFDKMKKKRSKQQKKEKKKRQKQKKKKDQQQRSTKSTKKIN</sequence>
<feature type="transmembrane region" description="Helical" evidence="6">
    <location>
        <begin position="91"/>
        <end position="113"/>
    </location>
</feature>
<dbReference type="EMBL" id="SNRW01012199">
    <property type="protein sequence ID" value="KAA6374138.1"/>
    <property type="molecule type" value="Genomic_DNA"/>
</dbReference>
<dbReference type="GO" id="GO:0016020">
    <property type="term" value="C:membrane"/>
    <property type="evidence" value="ECO:0007669"/>
    <property type="project" value="UniProtKB-SubCell"/>
</dbReference>
<evidence type="ECO:0000256" key="1">
    <source>
        <dbReference type="ARBA" id="ARBA00004141"/>
    </source>
</evidence>
<comment type="caution">
    <text evidence="7">The sequence shown here is derived from an EMBL/GenBank/DDBJ whole genome shotgun (WGS) entry which is preliminary data.</text>
</comment>
<organism evidence="7 8">
    <name type="scientific">Streblomastix strix</name>
    <dbReference type="NCBI Taxonomy" id="222440"/>
    <lineage>
        <taxon>Eukaryota</taxon>
        <taxon>Metamonada</taxon>
        <taxon>Preaxostyla</taxon>
        <taxon>Oxymonadida</taxon>
        <taxon>Streblomastigidae</taxon>
        <taxon>Streblomastix</taxon>
    </lineage>
</organism>
<evidence type="ECO:0000256" key="5">
    <source>
        <dbReference type="SAM" id="MobiDB-lite"/>
    </source>
</evidence>
<proteinExistence type="predicted"/>
<protein>
    <submittedName>
        <fullName evidence="7">Uncharacterized protein</fullName>
    </submittedName>
</protein>
<comment type="subcellular location">
    <subcellularLocation>
        <location evidence="1">Membrane</location>
        <topology evidence="1">Multi-pass membrane protein</topology>
    </subcellularLocation>
</comment>
<feature type="transmembrane region" description="Helical" evidence="6">
    <location>
        <begin position="6"/>
        <end position="27"/>
    </location>
</feature>
<evidence type="ECO:0000313" key="7">
    <source>
        <dbReference type="EMBL" id="KAA6374138.1"/>
    </source>
</evidence>
<feature type="transmembrane region" description="Helical" evidence="6">
    <location>
        <begin position="65"/>
        <end position="85"/>
    </location>
</feature>
<dbReference type="InterPro" id="IPR006603">
    <property type="entry name" value="PQ-loop_rpt"/>
</dbReference>
<keyword evidence="3 6" id="KW-1133">Transmembrane helix</keyword>
<evidence type="ECO:0000256" key="6">
    <source>
        <dbReference type="SAM" id="Phobius"/>
    </source>
</evidence>
<evidence type="ECO:0000256" key="3">
    <source>
        <dbReference type="ARBA" id="ARBA00022989"/>
    </source>
</evidence>
<keyword evidence="2 6" id="KW-0812">Transmembrane</keyword>
<dbReference type="Gene3D" id="1.20.1280.290">
    <property type="match status" value="1"/>
</dbReference>
<reference evidence="7 8" key="1">
    <citation type="submission" date="2019-03" db="EMBL/GenBank/DDBJ databases">
        <title>Single cell metagenomics reveals metabolic interactions within the superorganism composed of flagellate Streblomastix strix and complex community of Bacteroidetes bacteria on its surface.</title>
        <authorList>
            <person name="Treitli S.C."/>
            <person name="Kolisko M."/>
            <person name="Husnik F."/>
            <person name="Keeling P."/>
            <person name="Hampl V."/>
        </authorList>
    </citation>
    <scope>NUCLEOTIDE SEQUENCE [LARGE SCALE GENOMIC DNA]</scope>
    <source>
        <strain evidence="7">ST1C</strain>
    </source>
</reference>
<feature type="compositionally biased region" description="Basic residues" evidence="5">
    <location>
        <begin position="117"/>
        <end position="138"/>
    </location>
</feature>
<name>A0A5J4UUQ6_9EUKA</name>
<evidence type="ECO:0000313" key="8">
    <source>
        <dbReference type="Proteomes" id="UP000324800"/>
    </source>
</evidence>
<dbReference type="AlphaFoldDB" id="A0A5J4UUQ6"/>
<gene>
    <name evidence="7" type="ORF">EZS28_030336</name>
</gene>